<feature type="compositionally biased region" description="Pro residues" evidence="1">
    <location>
        <begin position="1125"/>
        <end position="1134"/>
    </location>
</feature>
<feature type="compositionally biased region" description="Basic and acidic residues" evidence="1">
    <location>
        <begin position="1066"/>
        <end position="1087"/>
    </location>
</feature>
<dbReference type="GO" id="GO:0005576">
    <property type="term" value="C:extracellular region"/>
    <property type="evidence" value="ECO:0007669"/>
    <property type="project" value="GOC"/>
</dbReference>
<keyword evidence="3" id="KW-1185">Reference proteome</keyword>
<dbReference type="EMBL" id="CAXITT010000640">
    <property type="protein sequence ID" value="CAL1544731.1"/>
    <property type="molecule type" value="Genomic_DNA"/>
</dbReference>
<feature type="compositionally biased region" description="Basic and acidic residues" evidence="1">
    <location>
        <begin position="1796"/>
        <end position="1819"/>
    </location>
</feature>
<comment type="caution">
    <text evidence="2">The sequence shown here is derived from an EMBL/GenBank/DDBJ whole genome shotgun (WGS) entry which is preliminary data.</text>
</comment>
<evidence type="ECO:0000256" key="1">
    <source>
        <dbReference type="SAM" id="MobiDB-lite"/>
    </source>
</evidence>
<feature type="compositionally biased region" description="Polar residues" evidence="1">
    <location>
        <begin position="1857"/>
        <end position="1910"/>
    </location>
</feature>
<feature type="region of interest" description="Disordered" evidence="1">
    <location>
        <begin position="140"/>
        <end position="193"/>
    </location>
</feature>
<feature type="region of interest" description="Disordered" evidence="1">
    <location>
        <begin position="808"/>
        <end position="918"/>
    </location>
</feature>
<organism evidence="2 3">
    <name type="scientific">Lymnaea stagnalis</name>
    <name type="common">Great pond snail</name>
    <name type="synonym">Helix stagnalis</name>
    <dbReference type="NCBI Taxonomy" id="6523"/>
    <lineage>
        <taxon>Eukaryota</taxon>
        <taxon>Metazoa</taxon>
        <taxon>Spiralia</taxon>
        <taxon>Lophotrochozoa</taxon>
        <taxon>Mollusca</taxon>
        <taxon>Gastropoda</taxon>
        <taxon>Heterobranchia</taxon>
        <taxon>Euthyneura</taxon>
        <taxon>Panpulmonata</taxon>
        <taxon>Hygrophila</taxon>
        <taxon>Lymnaeoidea</taxon>
        <taxon>Lymnaeidae</taxon>
        <taxon>Lymnaea</taxon>
    </lineage>
</organism>
<feature type="compositionally biased region" description="Basic and acidic residues" evidence="1">
    <location>
        <begin position="898"/>
        <end position="910"/>
    </location>
</feature>
<protein>
    <recommendedName>
        <fullName evidence="4">Sperm-associated antigen 17</fullName>
    </recommendedName>
</protein>
<accession>A0AAV2IGJ5</accession>
<evidence type="ECO:0000313" key="2">
    <source>
        <dbReference type="EMBL" id="CAL1544731.1"/>
    </source>
</evidence>
<dbReference type="Proteomes" id="UP001497497">
    <property type="component" value="Unassembled WGS sequence"/>
</dbReference>
<dbReference type="PANTHER" id="PTHR21963:SF1">
    <property type="entry name" value="SPERM-ASSOCIATED ANTIGEN 17"/>
    <property type="match status" value="1"/>
</dbReference>
<feature type="region of interest" description="Disordered" evidence="1">
    <location>
        <begin position="1119"/>
        <end position="1186"/>
    </location>
</feature>
<feature type="compositionally biased region" description="Basic and acidic residues" evidence="1">
    <location>
        <begin position="140"/>
        <end position="158"/>
    </location>
</feature>
<feature type="compositionally biased region" description="Basic and acidic residues" evidence="1">
    <location>
        <begin position="174"/>
        <end position="192"/>
    </location>
</feature>
<feature type="region of interest" description="Disordered" evidence="1">
    <location>
        <begin position="351"/>
        <end position="383"/>
    </location>
</feature>
<dbReference type="PANTHER" id="PTHR21963">
    <property type="entry name" value="PF6"/>
    <property type="match status" value="1"/>
</dbReference>
<sequence length="2184" mass="243127">MAKPGKKTKSGDIKAVSSNTQKDNNWSSLSFEEESWNPCLALIVGRQPDDFKHIEALNIITQTGLRRLFSVVTKEQLFNELKDFGNSKALKKPKDALVSNELFDSAKQYLDDNEGIPTKLLAKLIKNKLLAMKEADKKHKDADAKISSDKKKRAESAKSPKRGKKTPEPVVAKENSKLRKRGEEDDNNKCIDDEPDDGASHYYLLSGFHDPYLLPALEELGVYITCVIGVSTQDGENKLGGTEVPIKEPISQSEDVKKELDEFWKGLQPILQGMPSTSRLYDMALLDYEVKSLTVPTDANDAEQKVQYSTALFEDIAVMLYDLLDAKRLFGTFKENLKLINVPLLGEHVETSHKDTGHTGHTPGIEDQEHRTSSTKTHKSRDKQVDMRFYNDLMSSVPHESVSVSLIMHCMLEQIVATEEGKVPPSERPPPVRADGINSSLASYLTDVAAKLGLSEQEHKELSEVLDLPQHPADLPAPPLLVNIHDDICIRTNHLKPYYEFDPAAVEKVMLQFLPFAHLYKHKPLSGTDMNERAVKLQELIHYCASDGLTKSEIDRAFKQFVFEGMDLATTDQNGFMLEKEKEGLPHTPIPWDDPYPFFKVMVPVMVSMQSSHETENKVAITDVEGNCTNRTRISSQESKKGILTNHQMSASSIKRSRSNSVHFDVPLDGEESEADFLDSTDRLGKTFEESLVKMIDIQQRNLDQWCFAEHFKPEVLQQVLYEASYYLPVKDVYHHKRDNSLMLVLHNPHSREFQNHMDWHKELHSDMGFRNYLEYTADTITDWLKEKNAEYQAKLLSKEVSAIHKEEAEKAREAEKAEKAKRVKSPQRSASRSRSPGKSPSSERVASATNPYIREGSLKAQLAEKERLAAEEEKAKEAKRAKSATAAKSKIKQPPVEVKEEKNKAERSSRASLRSSQTKLIAEQESSVSVPNVQTEVFQAEDKFWPFYGYNTGNQLIHVAGITTTLFPSDGGQIKTERTEFVNGTTSVRSVVLKDGHVFAVHLLNPIENPDGPQKTEQKPEEAPEPPEGEVPGVKLNPDLEAENSASDEGTLVETVEPASVAEFKPGERAHEAKSELRPGRSEIKAKRSPVSKFGSITCLLSDGMNLAFSQFGSNGESGIKLFEPPPSLPHPPSVRDSGPNPIPSPSGQRSRNSKKFEKADSDKVLSEDTVLEEPKKEEEPPQLKQEFQEIYITCPDGLHVSYFLQSSVGVVPPEPDVYQLVVRQSYPFKTNGVQPCEAHRHKIMSTEVSRCLTHNGDVIKNMADGSVEVLSADGTVSVFRGEWGTDFTRPPSMESSNLEATLRKSKSTLKEFKMEEASESEVNVHQSLPYWVITYPNGERMQVSKSLGSKELPHVPISLVSDPDTQQTMATRDDHVVTISFPDGMTIVEHADGTRITIYYRETPIILDDDGSKAELALATYKFIKVECPGFATVEFNCETSENLTVFASGSSLNVFPDGYYILHHAKGGRIEVDVDASMVYFPRRNNFSTPVFQDRELQYVLRHNADIIVETVDPEGNIFHVRSTGDFNVVPAHGEDSLSEYSEQNAPKEKKVTVYNQHAPRFFIIHADGSGTELLRYQDIAEYLAMAEHNPAAPVMKETIPDHPGCVGITILKPYLLDLSEKWFKKYDQESIIPSGIRCRDLTALPPKEYKKPGPKFGTNVGKGLSIGGLTKGPPRIPILKCPSKLELRQLVQYKPMTEQLRNKLRNGVLKYSEAVVARMRADNLMAVTDPRDEGEKLAAAELKRHVDSEKLKEAAESDKPKEFDPDHVKSIYEQAVAPKPATPPPIHHQKRTSADCEQERREMEEEKENKQKIKNHEIEPYFRSEIGKAFLLTQANDVDEMMRQLTEDRIQRGSVNDRNSEMSFSSEVDSTKNNNESQQSDHPSSATHTTNNQKTARDTPMSSAGDTSEVIAITPSDGLRPHNPTPAHATGQGSPSPVRPENPTPAQAGSDQKDKSAVSVISQLVHANPLTTNVIGQVRSEHVPIPVSIKGGRQGAQPNLRFKEIEDPVRRQVKTSLTVGATPKGQKLLSDMRGLICYPEGVDFGVLKEGCTYAYNVYLKNTGVDACRFKVIPPPPATGLRVIFKPGPVAAGMSATLTLELYAIANGVEGESGVGRLGHVLEIVTETHTLGVPIVASILTANEYDNDSTAKETTARLISTKPPALTGIIRPRKDLRISVT</sequence>
<evidence type="ECO:0008006" key="4">
    <source>
        <dbReference type="Google" id="ProtNLM"/>
    </source>
</evidence>
<proteinExistence type="predicted"/>
<evidence type="ECO:0000313" key="3">
    <source>
        <dbReference type="Proteomes" id="UP001497497"/>
    </source>
</evidence>
<reference evidence="2 3" key="1">
    <citation type="submission" date="2024-04" db="EMBL/GenBank/DDBJ databases">
        <authorList>
            <consortium name="Genoscope - CEA"/>
            <person name="William W."/>
        </authorList>
    </citation>
    <scope>NUCLEOTIDE SEQUENCE [LARGE SCALE GENOMIC DNA]</scope>
</reference>
<name>A0AAV2IGJ5_LYMST</name>
<feature type="region of interest" description="Disordered" evidence="1">
    <location>
        <begin position="1780"/>
        <end position="1819"/>
    </location>
</feature>
<feature type="compositionally biased region" description="Basic and acidic residues" evidence="1">
    <location>
        <begin position="1156"/>
        <end position="1183"/>
    </location>
</feature>
<feature type="region of interest" description="Disordered" evidence="1">
    <location>
        <begin position="1006"/>
        <end position="1090"/>
    </location>
</feature>
<feature type="compositionally biased region" description="Polar residues" evidence="1">
    <location>
        <begin position="16"/>
        <end position="27"/>
    </location>
</feature>
<dbReference type="GO" id="GO:0003351">
    <property type="term" value="P:epithelial cilium movement involved in extracellular fluid movement"/>
    <property type="evidence" value="ECO:0007669"/>
    <property type="project" value="TreeGrafter"/>
</dbReference>
<dbReference type="Gene3D" id="2.60.450.20">
    <property type="match status" value="1"/>
</dbReference>
<dbReference type="Pfam" id="PF14874">
    <property type="entry name" value="PapD-like"/>
    <property type="match status" value="1"/>
</dbReference>
<dbReference type="InterPro" id="IPR047002">
    <property type="entry name" value="Tcp10_C_sf"/>
</dbReference>
<gene>
    <name evidence="2" type="ORF">GSLYS_00018214001</name>
</gene>
<dbReference type="InterPro" id="IPR026173">
    <property type="entry name" value="SPAG17"/>
</dbReference>
<feature type="compositionally biased region" description="Low complexity" evidence="1">
    <location>
        <begin position="829"/>
        <end position="845"/>
    </location>
</feature>
<dbReference type="GO" id="GO:1904158">
    <property type="term" value="P:axonemal central apparatus assembly"/>
    <property type="evidence" value="ECO:0007669"/>
    <property type="project" value="TreeGrafter"/>
</dbReference>
<feature type="region of interest" description="Disordered" evidence="1">
    <location>
        <begin position="1852"/>
        <end position="1962"/>
    </location>
</feature>
<feature type="compositionally biased region" description="Basic and acidic residues" evidence="1">
    <location>
        <begin position="808"/>
        <end position="821"/>
    </location>
</feature>
<feature type="region of interest" description="Disordered" evidence="1">
    <location>
        <begin position="1"/>
        <end position="27"/>
    </location>
</feature>
<feature type="compositionally biased region" description="Basic and acidic residues" evidence="1">
    <location>
        <begin position="863"/>
        <end position="881"/>
    </location>
</feature>
<dbReference type="GO" id="GO:1990716">
    <property type="term" value="C:axonemal central apparatus"/>
    <property type="evidence" value="ECO:0007669"/>
    <property type="project" value="TreeGrafter"/>
</dbReference>